<dbReference type="GO" id="GO:0003964">
    <property type="term" value="F:RNA-directed DNA polymerase activity"/>
    <property type="evidence" value="ECO:0007669"/>
    <property type="project" value="UniProtKB-KW"/>
</dbReference>
<dbReference type="SUPFAM" id="SSF56672">
    <property type="entry name" value="DNA/RNA polymerases"/>
    <property type="match status" value="1"/>
</dbReference>
<reference evidence="3" key="2">
    <citation type="submission" date="2022-01" db="EMBL/GenBank/DDBJ databases">
        <authorList>
            <person name="Yamashiro T."/>
            <person name="Shiraishi A."/>
            <person name="Satake H."/>
            <person name="Nakayama K."/>
        </authorList>
    </citation>
    <scope>NUCLEOTIDE SEQUENCE</scope>
</reference>
<dbReference type="InterPro" id="IPR041577">
    <property type="entry name" value="RT_RNaseH_2"/>
</dbReference>
<dbReference type="EMBL" id="BQNB010013664">
    <property type="protein sequence ID" value="GJT18764.1"/>
    <property type="molecule type" value="Genomic_DNA"/>
</dbReference>
<dbReference type="Proteomes" id="UP001151760">
    <property type="component" value="Unassembled WGS sequence"/>
</dbReference>
<protein>
    <submittedName>
        <fullName evidence="3">Reverse transcriptase domain-containing protein</fullName>
    </submittedName>
</protein>
<dbReference type="CDD" id="cd01647">
    <property type="entry name" value="RT_LTR"/>
    <property type="match status" value="1"/>
</dbReference>
<dbReference type="Pfam" id="PF17919">
    <property type="entry name" value="RT_RNaseH_2"/>
    <property type="match status" value="1"/>
</dbReference>
<dbReference type="PANTHER" id="PTHR48475">
    <property type="entry name" value="RIBONUCLEASE H"/>
    <property type="match status" value="1"/>
</dbReference>
<gene>
    <name evidence="3" type="ORF">Tco_0877470</name>
</gene>
<dbReference type="InterPro" id="IPR000477">
    <property type="entry name" value="RT_dom"/>
</dbReference>
<feature type="domain" description="Reverse transcriptase" evidence="1">
    <location>
        <begin position="12"/>
        <end position="100"/>
    </location>
</feature>
<sequence>MVEKDEQKTSFYTGKGVYSYRKIPFGLKNAGATYQRLVDKAFSKQIGRNIEAYVDDMGIKSRSEEDLLLDIQEMFDQLWAINRKLNPKKRSFGVEEGHFLEHLIMKQGIKSSPLKFKAITDLHPPKILEDADEAFKRMKELIETLPTLIAPIKGKVLFMYITASEERVNAVLLDEREKSQIPIFFVSRVLQGAELNYPDLENLIMALVHAARRLRRYFQAHPIIVLTDKPIKHVLSRPKNPEGYPDSKEYTYALWFEFEAANNEAEYEALLVGPQIAQEMRSGIS</sequence>
<keyword evidence="3" id="KW-0548">Nucleotidyltransferase</keyword>
<proteinExistence type="predicted"/>
<keyword evidence="3" id="KW-0808">Transferase</keyword>
<accession>A0ABQ5C0G2</accession>
<dbReference type="InterPro" id="IPR043502">
    <property type="entry name" value="DNA/RNA_pol_sf"/>
</dbReference>
<evidence type="ECO:0000259" key="2">
    <source>
        <dbReference type="Pfam" id="PF17919"/>
    </source>
</evidence>
<dbReference type="Gene3D" id="3.30.70.270">
    <property type="match status" value="1"/>
</dbReference>
<dbReference type="PANTHER" id="PTHR48475:SF2">
    <property type="entry name" value="RIBONUCLEASE H"/>
    <property type="match status" value="1"/>
</dbReference>
<name>A0ABQ5C0G2_9ASTR</name>
<evidence type="ECO:0000313" key="4">
    <source>
        <dbReference type="Proteomes" id="UP001151760"/>
    </source>
</evidence>
<dbReference type="Gene3D" id="3.10.10.10">
    <property type="entry name" value="HIV Type 1 Reverse Transcriptase, subunit A, domain 1"/>
    <property type="match status" value="1"/>
</dbReference>
<dbReference type="Pfam" id="PF00078">
    <property type="entry name" value="RVT_1"/>
    <property type="match status" value="1"/>
</dbReference>
<keyword evidence="3" id="KW-0695">RNA-directed DNA polymerase</keyword>
<organism evidence="3 4">
    <name type="scientific">Tanacetum coccineum</name>
    <dbReference type="NCBI Taxonomy" id="301880"/>
    <lineage>
        <taxon>Eukaryota</taxon>
        <taxon>Viridiplantae</taxon>
        <taxon>Streptophyta</taxon>
        <taxon>Embryophyta</taxon>
        <taxon>Tracheophyta</taxon>
        <taxon>Spermatophyta</taxon>
        <taxon>Magnoliopsida</taxon>
        <taxon>eudicotyledons</taxon>
        <taxon>Gunneridae</taxon>
        <taxon>Pentapetalae</taxon>
        <taxon>asterids</taxon>
        <taxon>campanulids</taxon>
        <taxon>Asterales</taxon>
        <taxon>Asteraceae</taxon>
        <taxon>Asteroideae</taxon>
        <taxon>Anthemideae</taxon>
        <taxon>Anthemidinae</taxon>
        <taxon>Tanacetum</taxon>
    </lineage>
</organism>
<reference evidence="3" key="1">
    <citation type="journal article" date="2022" name="Int. J. Mol. Sci.">
        <title>Draft Genome of Tanacetum Coccineum: Genomic Comparison of Closely Related Tanacetum-Family Plants.</title>
        <authorList>
            <person name="Yamashiro T."/>
            <person name="Shiraishi A."/>
            <person name="Nakayama K."/>
            <person name="Satake H."/>
        </authorList>
    </citation>
    <scope>NUCLEOTIDE SEQUENCE</scope>
</reference>
<evidence type="ECO:0000259" key="1">
    <source>
        <dbReference type="Pfam" id="PF00078"/>
    </source>
</evidence>
<comment type="caution">
    <text evidence="3">The sequence shown here is derived from an EMBL/GenBank/DDBJ whole genome shotgun (WGS) entry which is preliminary data.</text>
</comment>
<dbReference type="InterPro" id="IPR043128">
    <property type="entry name" value="Rev_trsase/Diguanyl_cyclase"/>
</dbReference>
<feature type="domain" description="Reverse transcriptase/retrotransposon-derived protein RNase H-like" evidence="2">
    <location>
        <begin position="129"/>
        <end position="225"/>
    </location>
</feature>
<keyword evidence="4" id="KW-1185">Reference proteome</keyword>
<evidence type="ECO:0000313" key="3">
    <source>
        <dbReference type="EMBL" id="GJT18764.1"/>
    </source>
</evidence>